<dbReference type="InterPro" id="IPR036397">
    <property type="entry name" value="RNaseH_sf"/>
</dbReference>
<reference evidence="3" key="1">
    <citation type="journal article" date="2023" name="Plant J.">
        <title>Genome sequences and population genomics provide insights into the demographic history, inbreeding, and mutation load of two 'living fossil' tree species of Dipteronia.</title>
        <authorList>
            <person name="Feng Y."/>
            <person name="Comes H.P."/>
            <person name="Chen J."/>
            <person name="Zhu S."/>
            <person name="Lu R."/>
            <person name="Zhang X."/>
            <person name="Li P."/>
            <person name="Qiu J."/>
            <person name="Olsen K.M."/>
            <person name="Qiu Y."/>
        </authorList>
    </citation>
    <scope>NUCLEOTIDE SEQUENCE</scope>
    <source>
        <strain evidence="3">KIB01</strain>
    </source>
</reference>
<dbReference type="Pfam" id="PF13456">
    <property type="entry name" value="RVT_3"/>
    <property type="match status" value="1"/>
</dbReference>
<sequence length="241" mass="27275">MKIPSKIKIFLWKSSHNWLSTGYNLNRRRIQVDVSCPVCYRRPETSLHALWCYPAVKHIRMLCPSMKGLKCTDGTNFVDFMIMCINVLNNDFQELLCVIFFCMWFLRNQHIHCPSSSSDREVVFWANSFIQEFRDVNFPEAKSPVSADGNGKVGLGIIIHDGGGEVLACRAVPILADFSPVISEALAILHGLRFALEIGRVPCLVETDSLVIINLLRNDVMPFAEVGLIVQDIRRSRSSVF</sequence>
<dbReference type="InterPro" id="IPR044730">
    <property type="entry name" value="RNase_H-like_dom_plant"/>
</dbReference>
<dbReference type="GO" id="GO:0003676">
    <property type="term" value="F:nucleic acid binding"/>
    <property type="evidence" value="ECO:0007669"/>
    <property type="project" value="InterPro"/>
</dbReference>
<dbReference type="PANTHER" id="PTHR47074">
    <property type="entry name" value="BNAC02G40300D PROTEIN"/>
    <property type="match status" value="1"/>
</dbReference>
<name>A0AAD9U7N0_9ROSI</name>
<proteinExistence type="predicted"/>
<dbReference type="InterPro" id="IPR026960">
    <property type="entry name" value="RVT-Znf"/>
</dbReference>
<dbReference type="InterPro" id="IPR002156">
    <property type="entry name" value="RNaseH_domain"/>
</dbReference>
<evidence type="ECO:0000259" key="2">
    <source>
        <dbReference type="Pfam" id="PF13966"/>
    </source>
</evidence>
<dbReference type="InterPro" id="IPR012337">
    <property type="entry name" value="RNaseH-like_sf"/>
</dbReference>
<evidence type="ECO:0000313" key="4">
    <source>
        <dbReference type="Proteomes" id="UP001280121"/>
    </source>
</evidence>
<dbReference type="EMBL" id="JANJYI010000005">
    <property type="protein sequence ID" value="KAK2649436.1"/>
    <property type="molecule type" value="Genomic_DNA"/>
</dbReference>
<dbReference type="AlphaFoldDB" id="A0AAD9U7N0"/>
<dbReference type="Proteomes" id="UP001280121">
    <property type="component" value="Unassembled WGS sequence"/>
</dbReference>
<feature type="domain" description="Reverse transcriptase zinc-binding" evidence="2">
    <location>
        <begin position="2"/>
        <end position="50"/>
    </location>
</feature>
<dbReference type="GO" id="GO:0004523">
    <property type="term" value="F:RNA-DNA hybrid ribonuclease activity"/>
    <property type="evidence" value="ECO:0007669"/>
    <property type="project" value="InterPro"/>
</dbReference>
<feature type="domain" description="RNase H type-1" evidence="1">
    <location>
        <begin position="150"/>
        <end position="234"/>
    </location>
</feature>
<evidence type="ECO:0000313" key="3">
    <source>
        <dbReference type="EMBL" id="KAK2649436.1"/>
    </source>
</evidence>
<protein>
    <recommendedName>
        <fullName evidence="5">RNase H type-1 domain-containing protein</fullName>
    </recommendedName>
</protein>
<dbReference type="PANTHER" id="PTHR47074:SF11">
    <property type="entry name" value="REVERSE TRANSCRIPTASE-LIKE PROTEIN"/>
    <property type="match status" value="1"/>
</dbReference>
<dbReference type="Gene3D" id="3.30.420.10">
    <property type="entry name" value="Ribonuclease H-like superfamily/Ribonuclease H"/>
    <property type="match status" value="1"/>
</dbReference>
<dbReference type="InterPro" id="IPR052929">
    <property type="entry name" value="RNase_H-like_EbsB-rel"/>
</dbReference>
<evidence type="ECO:0008006" key="5">
    <source>
        <dbReference type="Google" id="ProtNLM"/>
    </source>
</evidence>
<evidence type="ECO:0000259" key="1">
    <source>
        <dbReference type="Pfam" id="PF13456"/>
    </source>
</evidence>
<dbReference type="CDD" id="cd06222">
    <property type="entry name" value="RNase_H_like"/>
    <property type="match status" value="1"/>
</dbReference>
<keyword evidence="4" id="KW-1185">Reference proteome</keyword>
<accession>A0AAD9U7N0</accession>
<comment type="caution">
    <text evidence="3">The sequence shown here is derived from an EMBL/GenBank/DDBJ whole genome shotgun (WGS) entry which is preliminary data.</text>
</comment>
<dbReference type="SUPFAM" id="SSF53098">
    <property type="entry name" value="Ribonuclease H-like"/>
    <property type="match status" value="1"/>
</dbReference>
<organism evidence="3 4">
    <name type="scientific">Dipteronia dyeriana</name>
    <dbReference type="NCBI Taxonomy" id="168575"/>
    <lineage>
        <taxon>Eukaryota</taxon>
        <taxon>Viridiplantae</taxon>
        <taxon>Streptophyta</taxon>
        <taxon>Embryophyta</taxon>
        <taxon>Tracheophyta</taxon>
        <taxon>Spermatophyta</taxon>
        <taxon>Magnoliopsida</taxon>
        <taxon>eudicotyledons</taxon>
        <taxon>Gunneridae</taxon>
        <taxon>Pentapetalae</taxon>
        <taxon>rosids</taxon>
        <taxon>malvids</taxon>
        <taxon>Sapindales</taxon>
        <taxon>Sapindaceae</taxon>
        <taxon>Hippocastanoideae</taxon>
        <taxon>Acereae</taxon>
        <taxon>Dipteronia</taxon>
    </lineage>
</organism>
<gene>
    <name evidence="3" type="ORF">Ddye_016925</name>
</gene>
<dbReference type="Pfam" id="PF13966">
    <property type="entry name" value="zf-RVT"/>
    <property type="match status" value="1"/>
</dbReference>